<dbReference type="SUPFAM" id="SSF54909">
    <property type="entry name" value="Dimeric alpha+beta barrel"/>
    <property type="match status" value="1"/>
</dbReference>
<dbReference type="PROSITE" id="PS51257">
    <property type="entry name" value="PROKAR_LIPOPROTEIN"/>
    <property type="match status" value="1"/>
</dbReference>
<sequence>MKNVWITAVMIIAAFSSGCMKKAPTQYQHMVCFKFKATATAADKEKHMAYFASLKDSVPGITGYSAGTTFPVQYEKTADYDCFHIVTFANEADIETYFHHPAHQRFIEANKDSWEGAFVVNGKED</sequence>
<dbReference type="InterPro" id="IPR011008">
    <property type="entry name" value="Dimeric_a/b-barrel"/>
</dbReference>
<gene>
    <name evidence="2" type="ORF">ABR189_17225</name>
</gene>
<dbReference type="RefSeq" id="WP_354661701.1">
    <property type="nucleotide sequence ID" value="NZ_JBEXAC010000002.1"/>
</dbReference>
<evidence type="ECO:0000313" key="3">
    <source>
        <dbReference type="Proteomes" id="UP001549749"/>
    </source>
</evidence>
<comment type="caution">
    <text evidence="2">The sequence shown here is derived from an EMBL/GenBank/DDBJ whole genome shotgun (WGS) entry which is preliminary data.</text>
</comment>
<evidence type="ECO:0000313" key="2">
    <source>
        <dbReference type="EMBL" id="MET6999133.1"/>
    </source>
</evidence>
<accession>A0ABV2T7X7</accession>
<protein>
    <submittedName>
        <fullName evidence="2">Dabb family protein</fullName>
    </submittedName>
</protein>
<dbReference type="InterPro" id="IPR013097">
    <property type="entry name" value="Dabb"/>
</dbReference>
<organism evidence="2 3">
    <name type="scientific">Chitinophaga defluvii</name>
    <dbReference type="NCBI Taxonomy" id="3163343"/>
    <lineage>
        <taxon>Bacteria</taxon>
        <taxon>Pseudomonadati</taxon>
        <taxon>Bacteroidota</taxon>
        <taxon>Chitinophagia</taxon>
        <taxon>Chitinophagales</taxon>
        <taxon>Chitinophagaceae</taxon>
        <taxon>Chitinophaga</taxon>
    </lineage>
</organism>
<reference evidence="2 3" key="1">
    <citation type="submission" date="2024-06" db="EMBL/GenBank/DDBJ databases">
        <title>Chitinophaga defluvii sp. nov., isolated from municipal sewage.</title>
        <authorList>
            <person name="Zhang L."/>
        </authorList>
    </citation>
    <scope>NUCLEOTIDE SEQUENCE [LARGE SCALE GENOMIC DNA]</scope>
    <source>
        <strain evidence="2 3">H8</strain>
    </source>
</reference>
<dbReference type="Proteomes" id="UP001549749">
    <property type="component" value="Unassembled WGS sequence"/>
</dbReference>
<dbReference type="SMART" id="SM00886">
    <property type="entry name" value="Dabb"/>
    <property type="match status" value="1"/>
</dbReference>
<feature type="domain" description="Stress-response A/B barrel" evidence="1">
    <location>
        <begin position="27"/>
        <end position="122"/>
    </location>
</feature>
<proteinExistence type="predicted"/>
<keyword evidence="3" id="KW-1185">Reference proteome</keyword>
<dbReference type="EMBL" id="JBEXAC010000002">
    <property type="protein sequence ID" value="MET6999133.1"/>
    <property type="molecule type" value="Genomic_DNA"/>
</dbReference>
<dbReference type="Pfam" id="PF07876">
    <property type="entry name" value="Dabb"/>
    <property type="match status" value="1"/>
</dbReference>
<name>A0ABV2T7X7_9BACT</name>
<evidence type="ECO:0000259" key="1">
    <source>
        <dbReference type="PROSITE" id="PS51502"/>
    </source>
</evidence>
<dbReference type="Gene3D" id="3.30.70.100">
    <property type="match status" value="1"/>
</dbReference>
<dbReference type="PROSITE" id="PS51502">
    <property type="entry name" value="S_R_A_B_BARREL"/>
    <property type="match status" value="1"/>
</dbReference>